<feature type="transmembrane region" description="Helical" evidence="1">
    <location>
        <begin position="12"/>
        <end position="29"/>
    </location>
</feature>
<protein>
    <recommendedName>
        <fullName evidence="4">Entry exclusion lipoprotein TrbK</fullName>
    </recommendedName>
</protein>
<evidence type="ECO:0008006" key="4">
    <source>
        <dbReference type="Google" id="ProtNLM"/>
    </source>
</evidence>
<keyword evidence="3" id="KW-1185">Reference proteome</keyword>
<evidence type="ECO:0000256" key="1">
    <source>
        <dbReference type="SAM" id="Phobius"/>
    </source>
</evidence>
<evidence type="ECO:0000313" key="2">
    <source>
        <dbReference type="EMBL" id="WHS67682.1"/>
    </source>
</evidence>
<reference evidence="2 3" key="1">
    <citation type="submission" date="2023-05" db="EMBL/GenBank/DDBJ databases">
        <authorList>
            <person name="Yin Y."/>
            <person name="Lu Z."/>
        </authorList>
    </citation>
    <scope>NUCLEOTIDE SEQUENCE [LARGE SCALE GENOMIC DNA]</scope>
    <source>
        <strain evidence="2 3">ZM22</strain>
    </source>
</reference>
<gene>
    <name evidence="2" type="ORF">QMY55_11445</name>
</gene>
<dbReference type="RefSeq" id="WP_283488709.1">
    <property type="nucleotide sequence ID" value="NZ_CP125947.1"/>
</dbReference>
<keyword evidence="1" id="KW-0472">Membrane</keyword>
<sequence>MTELQLRRTKGWAVLVGAVLGAIMVFFMHRAASEHAAQKAAEEAQCAQLLAAVKKPDPQYQLECVFEHGSPKP</sequence>
<dbReference type="Proteomes" id="UP001240697">
    <property type="component" value="Chromosome"/>
</dbReference>
<name>A0ABY8SXA1_9BURK</name>
<dbReference type="EMBL" id="CP125947">
    <property type="protein sequence ID" value="WHS67682.1"/>
    <property type="molecule type" value="Genomic_DNA"/>
</dbReference>
<organism evidence="2 3">
    <name type="scientific">Comamonas resistens</name>
    <dbReference type="NCBI Taxonomy" id="3046670"/>
    <lineage>
        <taxon>Bacteria</taxon>
        <taxon>Pseudomonadati</taxon>
        <taxon>Pseudomonadota</taxon>
        <taxon>Betaproteobacteria</taxon>
        <taxon>Burkholderiales</taxon>
        <taxon>Comamonadaceae</taxon>
        <taxon>Comamonas</taxon>
    </lineage>
</organism>
<keyword evidence="1" id="KW-1133">Transmembrane helix</keyword>
<keyword evidence="1" id="KW-0812">Transmembrane</keyword>
<evidence type="ECO:0000313" key="3">
    <source>
        <dbReference type="Proteomes" id="UP001240697"/>
    </source>
</evidence>
<accession>A0ABY8SXA1</accession>
<proteinExistence type="predicted"/>